<dbReference type="InterPro" id="IPR050114">
    <property type="entry name" value="UPF0173_UPF0282_UlaG_hydrolase"/>
</dbReference>
<feature type="domain" description="Metallo-beta-lactamase" evidence="2">
    <location>
        <begin position="18"/>
        <end position="210"/>
    </location>
</feature>
<protein>
    <submittedName>
        <fullName evidence="3">Beta-lactamase fold protein</fullName>
    </submittedName>
</protein>
<name>A0A0T7G339_NEOGA</name>
<dbReference type="InterPro" id="IPR036866">
    <property type="entry name" value="RibonucZ/Hydroxyglut_hydro"/>
</dbReference>
<dbReference type="Pfam" id="PF12706">
    <property type="entry name" value="Lactamase_B_2"/>
    <property type="match status" value="1"/>
</dbReference>
<evidence type="ECO:0000313" key="3">
    <source>
        <dbReference type="EMBL" id="CDZ41623.1"/>
    </source>
</evidence>
<evidence type="ECO:0000259" key="2">
    <source>
        <dbReference type="Pfam" id="PF12706"/>
    </source>
</evidence>
<gene>
    <name evidence="3" type="ORF">NGAL_HAMBI1145_59960</name>
</gene>
<dbReference type="PANTHER" id="PTHR43546:SF9">
    <property type="entry name" value="L-ASCORBATE-6-PHOSPHATE LACTONASE ULAG-RELATED"/>
    <property type="match status" value="1"/>
</dbReference>
<dbReference type="PANTHER" id="PTHR43546">
    <property type="entry name" value="UPF0173 METAL-DEPENDENT HYDROLASE MJ1163-RELATED"/>
    <property type="match status" value="1"/>
</dbReference>
<keyword evidence="1" id="KW-0378">Hydrolase</keyword>
<dbReference type="OrthoDB" id="9805728at2"/>
<accession>A0A0T7G339</accession>
<sequence>MKLQLIRNATLKLSYAGRSILIDPYFAPRHSLPSYTGKSANPLTDLPLSVEEVLQGVELVIVSHLHSDHFDSVAKQRVPKHLPLICQPGDEATIAAEGFTDVEPLEGVLVWQGITITRCEGRHGLGPVREKMGSVMGLTLAAPGEPLIYWAGDTVLYPPVLETVERVVPDVIVSHSCGALWDGDLIVMDAAETIELCRSAPEATIVAVHMEALDHATVSRVHLREAAHSAGIGPSRLLIPADGDVIDLPARRKR</sequence>
<evidence type="ECO:0000256" key="1">
    <source>
        <dbReference type="ARBA" id="ARBA00022801"/>
    </source>
</evidence>
<evidence type="ECO:0000313" key="4">
    <source>
        <dbReference type="Proteomes" id="UP000046176"/>
    </source>
</evidence>
<dbReference type="SUPFAM" id="SSF56281">
    <property type="entry name" value="Metallo-hydrolase/oxidoreductase"/>
    <property type="match status" value="1"/>
</dbReference>
<dbReference type="GO" id="GO:0016787">
    <property type="term" value="F:hydrolase activity"/>
    <property type="evidence" value="ECO:0007669"/>
    <property type="project" value="UniProtKB-KW"/>
</dbReference>
<organism evidence="3 4">
    <name type="scientific">Neorhizobium galegae bv. officinalis</name>
    <dbReference type="NCBI Taxonomy" id="323656"/>
    <lineage>
        <taxon>Bacteria</taxon>
        <taxon>Pseudomonadati</taxon>
        <taxon>Pseudomonadota</taxon>
        <taxon>Alphaproteobacteria</taxon>
        <taxon>Hyphomicrobiales</taxon>
        <taxon>Rhizobiaceae</taxon>
        <taxon>Rhizobium/Agrobacterium group</taxon>
        <taxon>Neorhizobium</taxon>
    </lineage>
</organism>
<dbReference type="EMBL" id="CCRH01000038">
    <property type="protein sequence ID" value="CDZ41623.1"/>
    <property type="molecule type" value="Genomic_DNA"/>
</dbReference>
<dbReference type="Gene3D" id="3.60.15.10">
    <property type="entry name" value="Ribonuclease Z/Hydroxyacylglutathione hydrolase-like"/>
    <property type="match status" value="1"/>
</dbReference>
<dbReference type="AlphaFoldDB" id="A0A0T7G339"/>
<proteinExistence type="predicted"/>
<dbReference type="InterPro" id="IPR001279">
    <property type="entry name" value="Metallo-B-lactamas"/>
</dbReference>
<dbReference type="RefSeq" id="WP_046669676.1">
    <property type="nucleotide sequence ID" value="NZ_CCRH01000038.1"/>
</dbReference>
<dbReference type="Proteomes" id="UP000046176">
    <property type="component" value="Unassembled WGS sequence"/>
</dbReference>
<reference evidence="3 4" key="1">
    <citation type="submission" date="2014-08" db="EMBL/GenBank/DDBJ databases">
        <authorList>
            <person name="Chen Y.-H."/>
        </authorList>
    </citation>
    <scope>NUCLEOTIDE SEQUENCE [LARGE SCALE GENOMIC DNA]</scope>
</reference>